<keyword evidence="1" id="KW-0732">Signal</keyword>
<evidence type="ECO:0000313" key="3">
    <source>
        <dbReference type="EMBL" id="AQG81406.1"/>
    </source>
</evidence>
<dbReference type="AlphaFoldDB" id="A0A1P9X199"/>
<reference evidence="3 4" key="1">
    <citation type="submission" date="2016-01" db="EMBL/GenBank/DDBJ databases">
        <authorList>
            <person name="Oliw E.H."/>
        </authorList>
    </citation>
    <scope>NUCLEOTIDE SEQUENCE [LARGE SCALE GENOMIC DNA]</scope>
    <source>
        <strain evidence="3 4">DY10</strain>
    </source>
</reference>
<name>A0A1P9X199_9BACT</name>
<dbReference type="InterPro" id="IPR029000">
    <property type="entry name" value="Cyclophilin-like_dom_sf"/>
</dbReference>
<evidence type="ECO:0000259" key="2">
    <source>
        <dbReference type="Pfam" id="PF18050"/>
    </source>
</evidence>
<dbReference type="Pfam" id="PF18050">
    <property type="entry name" value="Cyclophil_like2"/>
    <property type="match status" value="1"/>
</dbReference>
<organism evidence="3 4">
    <name type="scientific">Spirosoma montaniterrae</name>
    <dbReference type="NCBI Taxonomy" id="1178516"/>
    <lineage>
        <taxon>Bacteria</taxon>
        <taxon>Pseudomonadati</taxon>
        <taxon>Bacteroidota</taxon>
        <taxon>Cytophagia</taxon>
        <taxon>Cytophagales</taxon>
        <taxon>Cytophagaceae</taxon>
        <taxon>Spirosoma</taxon>
    </lineage>
</organism>
<dbReference type="RefSeq" id="WP_077132867.1">
    <property type="nucleotide sequence ID" value="NZ_CP014263.1"/>
</dbReference>
<proteinExistence type="predicted"/>
<evidence type="ECO:0000313" key="4">
    <source>
        <dbReference type="Proteomes" id="UP000187941"/>
    </source>
</evidence>
<protein>
    <recommendedName>
        <fullName evidence="2">Cyclophilin-like domain-containing protein</fullName>
    </recommendedName>
</protein>
<keyword evidence="4" id="KW-1185">Reference proteome</keyword>
<feature type="chain" id="PRO_5013043534" description="Cyclophilin-like domain-containing protein" evidence="1">
    <location>
        <begin position="21"/>
        <end position="158"/>
    </location>
</feature>
<dbReference type="OrthoDB" id="9801466at2"/>
<feature type="domain" description="Cyclophilin-like" evidence="2">
    <location>
        <begin position="48"/>
        <end position="156"/>
    </location>
</feature>
<dbReference type="KEGG" id="smon:AWR27_20035"/>
<accession>A0A1P9X199</accession>
<dbReference type="Gene3D" id="2.40.100.20">
    <property type="match status" value="1"/>
</dbReference>
<gene>
    <name evidence="3" type="ORF">AWR27_20035</name>
</gene>
<sequence length="158" mass="17203">MNRSFTLLLPLLLFFVSATACKPTNPTGQDTVGTTNNDKIQMTNRLIIRIEANTFTATLLDNPTVTAFKARLPITLSMRELNGNEKFAELTSVLPTNAANPGTIQTGDLMLYGSNTLVLFYETFRTSYSYTKLGRIDNPAGLAAALGSGNVTITFELE</sequence>
<dbReference type="SUPFAM" id="SSF50891">
    <property type="entry name" value="Cyclophilin-like"/>
    <property type="match status" value="1"/>
</dbReference>
<dbReference type="PROSITE" id="PS51257">
    <property type="entry name" value="PROKAR_LIPOPROTEIN"/>
    <property type="match status" value="1"/>
</dbReference>
<dbReference type="EMBL" id="CP014263">
    <property type="protein sequence ID" value="AQG81406.1"/>
    <property type="molecule type" value="Genomic_DNA"/>
</dbReference>
<dbReference type="Proteomes" id="UP000187941">
    <property type="component" value="Chromosome"/>
</dbReference>
<dbReference type="STRING" id="1178516.AWR27_20035"/>
<evidence type="ECO:0000256" key="1">
    <source>
        <dbReference type="SAM" id="SignalP"/>
    </source>
</evidence>
<feature type="signal peptide" evidence="1">
    <location>
        <begin position="1"/>
        <end position="20"/>
    </location>
</feature>
<dbReference type="InterPro" id="IPR041183">
    <property type="entry name" value="Cyclophilin-like"/>
</dbReference>